<feature type="non-terminal residue" evidence="1">
    <location>
        <position position="53"/>
    </location>
</feature>
<name>A0A391NWJ2_9EUKA</name>
<dbReference type="Proteomes" id="UP000265618">
    <property type="component" value="Unassembled WGS sequence"/>
</dbReference>
<organism evidence="1 2">
    <name type="scientific">Kipferlia bialata</name>
    <dbReference type="NCBI Taxonomy" id="797122"/>
    <lineage>
        <taxon>Eukaryota</taxon>
        <taxon>Metamonada</taxon>
        <taxon>Carpediemonas-like organisms</taxon>
        <taxon>Kipferlia</taxon>
    </lineage>
</organism>
<sequence length="53" mass="5904">MLVPGRIQHVLCTGNMCNIETQEYVQTLVNMTPETRVVLTRGSADDVSDLPEQ</sequence>
<gene>
    <name evidence="1" type="ORF">KIPB_017124</name>
</gene>
<dbReference type="InterPro" id="IPR029052">
    <property type="entry name" value="Metallo-depent_PP-like"/>
</dbReference>
<dbReference type="Gene3D" id="3.60.21.10">
    <property type="match status" value="1"/>
</dbReference>
<comment type="caution">
    <text evidence="1">The sequence shown here is derived from an EMBL/GenBank/DDBJ whole genome shotgun (WGS) entry which is preliminary data.</text>
</comment>
<dbReference type="OrthoDB" id="10258130at2759"/>
<evidence type="ECO:0000313" key="1">
    <source>
        <dbReference type="EMBL" id="GCA65435.1"/>
    </source>
</evidence>
<dbReference type="AlphaFoldDB" id="A0A391NWJ2"/>
<keyword evidence="2" id="KW-1185">Reference proteome</keyword>
<accession>A0A391NWJ2</accession>
<dbReference type="EMBL" id="BDIP01011130">
    <property type="protein sequence ID" value="GCA65435.1"/>
    <property type="molecule type" value="Genomic_DNA"/>
</dbReference>
<protein>
    <submittedName>
        <fullName evidence="1">Uncharacterized protein</fullName>
    </submittedName>
</protein>
<reference evidence="1 2" key="1">
    <citation type="journal article" date="2018" name="PLoS ONE">
        <title>The draft genome of Kipferlia bialata reveals reductive genome evolution in fornicate parasites.</title>
        <authorList>
            <person name="Tanifuji G."/>
            <person name="Takabayashi S."/>
            <person name="Kume K."/>
            <person name="Takagi M."/>
            <person name="Nakayama T."/>
            <person name="Kamikawa R."/>
            <person name="Inagaki Y."/>
            <person name="Hashimoto T."/>
        </authorList>
    </citation>
    <scope>NUCLEOTIDE SEQUENCE [LARGE SCALE GENOMIC DNA]</scope>
    <source>
        <strain evidence="1">NY0173</strain>
    </source>
</reference>
<proteinExistence type="predicted"/>
<evidence type="ECO:0000313" key="2">
    <source>
        <dbReference type="Proteomes" id="UP000265618"/>
    </source>
</evidence>